<evidence type="ECO:0000256" key="5">
    <source>
        <dbReference type="RuleBase" id="RU003707"/>
    </source>
</evidence>
<evidence type="ECO:0000256" key="4">
    <source>
        <dbReference type="ARBA" id="ARBA00023717"/>
    </source>
</evidence>
<evidence type="ECO:0000256" key="2">
    <source>
        <dbReference type="ARBA" id="ARBA00023239"/>
    </source>
</evidence>
<proteinExistence type="inferred from homology"/>
<dbReference type="InterPro" id="IPR001753">
    <property type="entry name" value="Enoyl-CoA_hydra/iso"/>
</dbReference>
<gene>
    <name evidence="6" type="ORF">GCM10023082_02040</name>
</gene>
<dbReference type="SUPFAM" id="SSF52096">
    <property type="entry name" value="ClpP/crotonase"/>
    <property type="match status" value="1"/>
</dbReference>
<dbReference type="EMBL" id="BAABEP010000001">
    <property type="protein sequence ID" value="GAA3707578.1"/>
    <property type="molecule type" value="Genomic_DNA"/>
</dbReference>
<dbReference type="PROSITE" id="PS00166">
    <property type="entry name" value="ENOYL_COA_HYDRATASE"/>
    <property type="match status" value="1"/>
</dbReference>
<evidence type="ECO:0000313" key="6">
    <source>
        <dbReference type="EMBL" id="GAA3707578.1"/>
    </source>
</evidence>
<reference evidence="7" key="1">
    <citation type="journal article" date="2019" name="Int. J. Syst. Evol. Microbiol.">
        <title>The Global Catalogue of Microorganisms (GCM) 10K type strain sequencing project: providing services to taxonomists for standard genome sequencing and annotation.</title>
        <authorList>
            <consortium name="The Broad Institute Genomics Platform"/>
            <consortium name="The Broad Institute Genome Sequencing Center for Infectious Disease"/>
            <person name="Wu L."/>
            <person name="Ma J."/>
        </authorList>
    </citation>
    <scope>NUCLEOTIDE SEQUENCE [LARGE SCALE GENOMIC DNA]</scope>
    <source>
        <strain evidence="7">JCM 30846</strain>
    </source>
</reference>
<comment type="catalytic activity">
    <reaction evidence="3">
        <text>a (3S)-3-hydroxyacyl-CoA = a (2E)-enoyl-CoA + H2O</text>
        <dbReference type="Rhea" id="RHEA:16105"/>
        <dbReference type="ChEBI" id="CHEBI:15377"/>
        <dbReference type="ChEBI" id="CHEBI:57318"/>
        <dbReference type="ChEBI" id="CHEBI:58856"/>
        <dbReference type="EC" id="4.2.1.17"/>
    </reaction>
</comment>
<dbReference type="CDD" id="cd06558">
    <property type="entry name" value="crotonase-like"/>
    <property type="match status" value="1"/>
</dbReference>
<sequence>MSITLEREGQVAVVTIRRPERLNTLDMPTLDALRDAWIEIRDDDGLRAAVLTGEGDRAFCAGADLKDFLPRPHPLRDLWNPGVELRPDRGLELFKPVVAAVNGYCLGGGLTLMLSTDLRVAAEHATFATPEVGHGILASCGGTQRLAQQLPRALAMEMLLTGDRVDAETALRWGLVNRVVPAADVLPTALELAQRIARNAPMAVQATKELALRSGDMDTASGLRLEDAMVRLLQDSEDFAEGVKAFAERRPAEFRGR</sequence>
<dbReference type="InterPro" id="IPR014748">
    <property type="entry name" value="Enoyl-CoA_hydra_C"/>
</dbReference>
<evidence type="ECO:0000313" key="7">
    <source>
        <dbReference type="Proteomes" id="UP001499884"/>
    </source>
</evidence>
<dbReference type="Gene3D" id="1.10.12.10">
    <property type="entry name" value="Lyase 2-enoyl-coa Hydratase, Chain A, domain 2"/>
    <property type="match status" value="1"/>
</dbReference>
<dbReference type="Gene3D" id="3.90.226.10">
    <property type="entry name" value="2-enoyl-CoA Hydratase, Chain A, domain 1"/>
    <property type="match status" value="1"/>
</dbReference>
<comment type="caution">
    <text evidence="6">The sequence shown here is derived from an EMBL/GenBank/DDBJ whole genome shotgun (WGS) entry which is preliminary data.</text>
</comment>
<dbReference type="RefSeq" id="WP_345639891.1">
    <property type="nucleotide sequence ID" value="NZ_BAABEP010000001.1"/>
</dbReference>
<dbReference type="PANTHER" id="PTHR11941">
    <property type="entry name" value="ENOYL-COA HYDRATASE-RELATED"/>
    <property type="match status" value="1"/>
</dbReference>
<comment type="catalytic activity">
    <reaction evidence="4">
        <text>a 4-saturated-(3S)-3-hydroxyacyl-CoA = a (3E)-enoyl-CoA + H2O</text>
        <dbReference type="Rhea" id="RHEA:20724"/>
        <dbReference type="ChEBI" id="CHEBI:15377"/>
        <dbReference type="ChEBI" id="CHEBI:58521"/>
        <dbReference type="ChEBI" id="CHEBI:137480"/>
        <dbReference type="EC" id="4.2.1.17"/>
    </reaction>
</comment>
<comment type="similarity">
    <text evidence="1 5">Belongs to the enoyl-CoA hydratase/isomerase family.</text>
</comment>
<organism evidence="6 7">
    <name type="scientific">Streptomyces tremellae</name>
    <dbReference type="NCBI Taxonomy" id="1124239"/>
    <lineage>
        <taxon>Bacteria</taxon>
        <taxon>Bacillati</taxon>
        <taxon>Actinomycetota</taxon>
        <taxon>Actinomycetes</taxon>
        <taxon>Kitasatosporales</taxon>
        <taxon>Streptomycetaceae</taxon>
        <taxon>Streptomyces</taxon>
    </lineage>
</organism>
<dbReference type="InterPro" id="IPR018376">
    <property type="entry name" value="Enoyl-CoA_hyd/isom_CS"/>
</dbReference>
<dbReference type="InterPro" id="IPR029045">
    <property type="entry name" value="ClpP/crotonase-like_dom_sf"/>
</dbReference>
<protein>
    <submittedName>
        <fullName evidence="6">Enoyl-CoA hydratase-related protein</fullName>
    </submittedName>
</protein>
<evidence type="ECO:0000256" key="1">
    <source>
        <dbReference type="ARBA" id="ARBA00005254"/>
    </source>
</evidence>
<evidence type="ECO:0000256" key="3">
    <source>
        <dbReference type="ARBA" id="ARBA00023709"/>
    </source>
</evidence>
<keyword evidence="2" id="KW-0456">Lyase</keyword>
<name>A0ABP7DQ18_9ACTN</name>
<keyword evidence="7" id="KW-1185">Reference proteome</keyword>
<accession>A0ABP7DQ18</accession>
<dbReference type="Pfam" id="PF00378">
    <property type="entry name" value="ECH_1"/>
    <property type="match status" value="1"/>
</dbReference>
<dbReference type="PANTHER" id="PTHR11941:SF54">
    <property type="entry name" value="ENOYL-COA HYDRATASE, MITOCHONDRIAL"/>
    <property type="match status" value="1"/>
</dbReference>
<dbReference type="Proteomes" id="UP001499884">
    <property type="component" value="Unassembled WGS sequence"/>
</dbReference>